<proteinExistence type="predicted"/>
<dbReference type="OrthoDB" id="9803176at2"/>
<evidence type="ECO:0000259" key="13">
    <source>
        <dbReference type="PROSITE" id="PS50109"/>
    </source>
</evidence>
<evidence type="ECO:0000256" key="5">
    <source>
        <dbReference type="ARBA" id="ARBA00022553"/>
    </source>
</evidence>
<dbReference type="PROSITE" id="PS50894">
    <property type="entry name" value="HPT"/>
    <property type="match status" value="1"/>
</dbReference>
<dbReference type="SUPFAM" id="SSF47384">
    <property type="entry name" value="Homodimeric domain of signal transducing histidine kinase"/>
    <property type="match status" value="1"/>
</dbReference>
<dbReference type="PANTHER" id="PTHR43395:SF10">
    <property type="entry name" value="CHEMOTAXIS PROTEIN CHEA"/>
    <property type="match status" value="1"/>
</dbReference>
<keyword evidence="7" id="KW-0547">Nucleotide-binding</keyword>
<dbReference type="SUPFAM" id="SSF55874">
    <property type="entry name" value="ATPase domain of HSP90 chaperone/DNA topoisomerase II/histidine kinase"/>
    <property type="match status" value="1"/>
</dbReference>
<dbReference type="FunFam" id="3.30.565.10:FF:000016">
    <property type="entry name" value="Chemotaxis protein CheA, putative"/>
    <property type="match status" value="1"/>
</dbReference>
<keyword evidence="8" id="KW-0418">Kinase</keyword>
<dbReference type="Gene3D" id="1.20.120.160">
    <property type="entry name" value="HPT domain"/>
    <property type="match status" value="1"/>
</dbReference>
<feature type="domain" description="Histidine kinase" evidence="13">
    <location>
        <begin position="320"/>
        <end position="528"/>
    </location>
</feature>
<dbReference type="PRINTS" id="PR00344">
    <property type="entry name" value="BCTRLSENSOR"/>
</dbReference>
<dbReference type="RefSeq" id="WP_107940914.1">
    <property type="nucleotide sequence ID" value="NZ_QANS01000005.1"/>
</dbReference>
<dbReference type="Gene3D" id="2.30.30.40">
    <property type="entry name" value="SH3 Domains"/>
    <property type="match status" value="1"/>
</dbReference>
<evidence type="ECO:0000256" key="10">
    <source>
        <dbReference type="ARBA" id="ARBA00023012"/>
    </source>
</evidence>
<comment type="catalytic activity">
    <reaction evidence="1">
        <text>ATP + protein L-histidine = ADP + protein N-phospho-L-histidine.</text>
        <dbReference type="EC" id="2.7.13.3"/>
    </reaction>
</comment>
<keyword evidence="9" id="KW-0067">ATP-binding</keyword>
<feature type="domain" description="HPt" evidence="15">
    <location>
        <begin position="1"/>
        <end position="105"/>
    </location>
</feature>
<name>A0A2T5MD95_9GAMM</name>
<dbReference type="PANTHER" id="PTHR43395">
    <property type="entry name" value="SENSOR HISTIDINE KINASE CHEA"/>
    <property type="match status" value="1"/>
</dbReference>
<dbReference type="InterPro" id="IPR008207">
    <property type="entry name" value="Sig_transdc_His_kin_Hpt_dom"/>
</dbReference>
<evidence type="ECO:0000256" key="12">
    <source>
        <dbReference type="PROSITE-ProRule" id="PRU00110"/>
    </source>
</evidence>
<dbReference type="SMART" id="SM00260">
    <property type="entry name" value="CheW"/>
    <property type="match status" value="1"/>
</dbReference>
<feature type="domain" description="CheW-like" evidence="14">
    <location>
        <begin position="530"/>
        <end position="665"/>
    </location>
</feature>
<sequence length="669" mass="72128">MEIDFSRFHQTFFEESFEGLDVMESALLKLDIGNADSEIINTIFRAAHSMKGGAATFGFLDVAGFTHLLETLLDQMRSGQRAVTQHDVDLLLRSVDVVRGLLTAARDSTAADTQSVEQLRAELEQTLLSAPSDKPAAVSAAPVVAAKASNHWHIRFAPHRNLFRGGNDPLRIIRELGTLGEMQVTLDDQALPSFEVADAEDCYLAWNIELHAECSRASVLEVFAWVEDESDLTIELVQEKAAAAVVEAKPEVTKPQLAVIQGGRENAAPADAHKASSGESGSIRVGTEKIDSLINLVGELVITQAMLAQQAAALDPVLHEKLMTGLSQLDRNTRSMQEAVMSIRMLPMDFVFSRFPRLIRDLAGKLGKQARLVMVGESTELDKSVIEKIADPLNHLVRNSLDHGIEMPDVRLAAGKDSSGTITLKAAHRGGSIMIEVSDDGRGLDRAKLIAKAKERGITVSDNAPDGEIWQLIFAPGFSTAEKVTDISGRGVGMDVVKKNIQALGGQVDITSVDGRGMTIMIRLPLTLAILDGMSVSVGEEIFIVPLNAVAESLQPRAEDVKSIAGQGRVVRVRGEILPLVPLREVFHLGSGITEPQKGILVLIESEGRKVALMVDELVGQQQVVIKSLESNYRRISGISGATILGDGRVALILDVGELVRANACDQAA</sequence>
<dbReference type="PROSITE" id="PS50851">
    <property type="entry name" value="CHEW"/>
    <property type="match status" value="1"/>
</dbReference>
<organism evidence="16 17">
    <name type="scientific">Stenotrophobium rhamnosiphilum</name>
    <dbReference type="NCBI Taxonomy" id="2029166"/>
    <lineage>
        <taxon>Bacteria</taxon>
        <taxon>Pseudomonadati</taxon>
        <taxon>Pseudomonadota</taxon>
        <taxon>Gammaproteobacteria</taxon>
        <taxon>Nevskiales</taxon>
        <taxon>Nevskiaceae</taxon>
        <taxon>Stenotrophobium</taxon>
    </lineage>
</organism>
<evidence type="ECO:0000256" key="8">
    <source>
        <dbReference type="ARBA" id="ARBA00022777"/>
    </source>
</evidence>
<dbReference type="Pfam" id="PF01627">
    <property type="entry name" value="Hpt"/>
    <property type="match status" value="1"/>
</dbReference>
<keyword evidence="5 12" id="KW-0597">Phosphoprotein</keyword>
<evidence type="ECO:0000256" key="4">
    <source>
        <dbReference type="ARBA" id="ARBA00022500"/>
    </source>
</evidence>
<dbReference type="InterPro" id="IPR036061">
    <property type="entry name" value="CheW-like_dom_sf"/>
</dbReference>
<evidence type="ECO:0000259" key="15">
    <source>
        <dbReference type="PROSITE" id="PS50894"/>
    </source>
</evidence>
<comment type="caution">
    <text evidence="16">The sequence shown here is derived from an EMBL/GenBank/DDBJ whole genome shotgun (WGS) entry which is preliminary data.</text>
</comment>
<dbReference type="GO" id="GO:0005524">
    <property type="term" value="F:ATP binding"/>
    <property type="evidence" value="ECO:0007669"/>
    <property type="project" value="UniProtKB-KW"/>
</dbReference>
<reference evidence="16 17" key="1">
    <citation type="submission" date="2018-04" db="EMBL/GenBank/DDBJ databases">
        <title>Novel species isolated from glacier.</title>
        <authorList>
            <person name="Liu Q."/>
            <person name="Xin Y.-H."/>
        </authorList>
    </citation>
    <scope>NUCLEOTIDE SEQUENCE [LARGE SCALE GENOMIC DNA]</scope>
    <source>
        <strain evidence="16 17">GT1R17</strain>
    </source>
</reference>
<dbReference type="InterPro" id="IPR004358">
    <property type="entry name" value="Sig_transdc_His_kin-like_C"/>
</dbReference>
<dbReference type="InterPro" id="IPR005467">
    <property type="entry name" value="His_kinase_dom"/>
</dbReference>
<protein>
    <recommendedName>
        <fullName evidence="3">Chemotaxis protein CheA</fullName>
        <ecNumber evidence="2">2.7.13.3</ecNumber>
    </recommendedName>
</protein>
<dbReference type="GO" id="GO:0006935">
    <property type="term" value="P:chemotaxis"/>
    <property type="evidence" value="ECO:0007669"/>
    <property type="project" value="UniProtKB-KW"/>
</dbReference>
<dbReference type="SMART" id="SM00073">
    <property type="entry name" value="HPT"/>
    <property type="match status" value="1"/>
</dbReference>
<evidence type="ECO:0000256" key="1">
    <source>
        <dbReference type="ARBA" id="ARBA00000085"/>
    </source>
</evidence>
<dbReference type="InterPro" id="IPR004105">
    <property type="entry name" value="CheA-like_dim"/>
</dbReference>
<evidence type="ECO:0000256" key="11">
    <source>
        <dbReference type="ARBA" id="ARBA00035100"/>
    </source>
</evidence>
<dbReference type="Gene3D" id="3.30.565.10">
    <property type="entry name" value="Histidine kinase-like ATPase, C-terminal domain"/>
    <property type="match status" value="1"/>
</dbReference>
<dbReference type="GO" id="GO:0000155">
    <property type="term" value="F:phosphorelay sensor kinase activity"/>
    <property type="evidence" value="ECO:0007669"/>
    <property type="project" value="InterPro"/>
</dbReference>
<dbReference type="FunFam" id="2.30.30.40:FF:000048">
    <property type="entry name" value="Chemotaxis protein CheA, putative"/>
    <property type="match status" value="1"/>
</dbReference>
<evidence type="ECO:0000313" key="17">
    <source>
        <dbReference type="Proteomes" id="UP000244248"/>
    </source>
</evidence>
<evidence type="ECO:0000256" key="2">
    <source>
        <dbReference type="ARBA" id="ARBA00012438"/>
    </source>
</evidence>
<evidence type="ECO:0000256" key="7">
    <source>
        <dbReference type="ARBA" id="ARBA00022741"/>
    </source>
</evidence>
<dbReference type="Gene3D" id="1.10.287.560">
    <property type="entry name" value="Histidine kinase CheA-like, homodimeric domain"/>
    <property type="match status" value="1"/>
</dbReference>
<dbReference type="Pfam" id="PF01584">
    <property type="entry name" value="CheW"/>
    <property type="match status" value="1"/>
</dbReference>
<comment type="function">
    <text evidence="11">Involved in the transmission of sensory signals from the chemoreceptors to the flagellar motors. CheA is autophosphorylated; it can transfer its phosphate group to either CheB or CheY.</text>
</comment>
<evidence type="ECO:0000313" key="16">
    <source>
        <dbReference type="EMBL" id="PTU30542.1"/>
    </source>
</evidence>
<dbReference type="Proteomes" id="UP000244248">
    <property type="component" value="Unassembled WGS sequence"/>
</dbReference>
<dbReference type="CDD" id="cd00731">
    <property type="entry name" value="CheA_reg"/>
    <property type="match status" value="1"/>
</dbReference>
<dbReference type="InterPro" id="IPR036890">
    <property type="entry name" value="HATPase_C_sf"/>
</dbReference>
<gene>
    <name evidence="16" type="ORF">CJD38_13615</name>
</gene>
<dbReference type="SMART" id="SM00387">
    <property type="entry name" value="HATPase_c"/>
    <property type="match status" value="1"/>
</dbReference>
<dbReference type="PROSITE" id="PS50109">
    <property type="entry name" value="HIS_KIN"/>
    <property type="match status" value="1"/>
</dbReference>
<dbReference type="InterPro" id="IPR003594">
    <property type="entry name" value="HATPase_dom"/>
</dbReference>
<dbReference type="Pfam" id="PF02518">
    <property type="entry name" value="HATPase_c"/>
    <property type="match status" value="1"/>
</dbReference>
<feature type="modified residue" description="Phosphohistidine" evidence="12">
    <location>
        <position position="48"/>
    </location>
</feature>
<dbReference type="EMBL" id="QANS01000005">
    <property type="protein sequence ID" value="PTU30542.1"/>
    <property type="molecule type" value="Genomic_DNA"/>
</dbReference>
<dbReference type="SMART" id="SM01231">
    <property type="entry name" value="H-kinase_dim"/>
    <property type="match status" value="1"/>
</dbReference>
<dbReference type="InterPro" id="IPR002545">
    <property type="entry name" value="CheW-lke_dom"/>
</dbReference>
<dbReference type="InterPro" id="IPR051315">
    <property type="entry name" value="Bact_Chemotaxis_CheA"/>
</dbReference>
<keyword evidence="17" id="KW-1185">Reference proteome</keyword>
<evidence type="ECO:0000256" key="3">
    <source>
        <dbReference type="ARBA" id="ARBA00021495"/>
    </source>
</evidence>
<keyword evidence="4" id="KW-0145">Chemotaxis</keyword>
<dbReference type="AlphaFoldDB" id="A0A2T5MD95"/>
<dbReference type="EC" id="2.7.13.3" evidence="2"/>
<dbReference type="InterPro" id="IPR037006">
    <property type="entry name" value="CheA-like_homodim_sf"/>
</dbReference>
<dbReference type="InterPro" id="IPR036097">
    <property type="entry name" value="HisK_dim/P_sf"/>
</dbReference>
<evidence type="ECO:0000256" key="9">
    <source>
        <dbReference type="ARBA" id="ARBA00022840"/>
    </source>
</evidence>
<dbReference type="Pfam" id="PF02895">
    <property type="entry name" value="H-kinase_dim"/>
    <property type="match status" value="1"/>
</dbReference>
<accession>A0A2T5MD95</accession>
<dbReference type="InterPro" id="IPR036641">
    <property type="entry name" value="HPT_dom_sf"/>
</dbReference>
<keyword evidence="10" id="KW-0902">Two-component regulatory system</keyword>
<dbReference type="SUPFAM" id="SSF50341">
    <property type="entry name" value="CheW-like"/>
    <property type="match status" value="1"/>
</dbReference>
<dbReference type="SUPFAM" id="SSF47226">
    <property type="entry name" value="Histidine-containing phosphotransfer domain, HPT domain"/>
    <property type="match status" value="1"/>
</dbReference>
<evidence type="ECO:0000259" key="14">
    <source>
        <dbReference type="PROSITE" id="PS50851"/>
    </source>
</evidence>
<dbReference type="CDD" id="cd00088">
    <property type="entry name" value="HPT"/>
    <property type="match status" value="1"/>
</dbReference>
<evidence type="ECO:0000256" key="6">
    <source>
        <dbReference type="ARBA" id="ARBA00022679"/>
    </source>
</evidence>
<dbReference type="GO" id="GO:0005737">
    <property type="term" value="C:cytoplasm"/>
    <property type="evidence" value="ECO:0007669"/>
    <property type="project" value="InterPro"/>
</dbReference>
<dbReference type="CDD" id="cd16916">
    <property type="entry name" value="HATPase_CheA-like"/>
    <property type="match status" value="1"/>
</dbReference>
<keyword evidence="6" id="KW-0808">Transferase</keyword>